<name>A0A1U7DMG0_9RHOB</name>
<feature type="binding site" description="covalent" evidence="9">
    <location>
        <position position="74"/>
    </location>
    <ligand>
        <name>heme c</name>
        <dbReference type="ChEBI" id="CHEBI:61717"/>
    </ligand>
</feature>
<keyword evidence="8" id="KW-0472">Membrane</keyword>
<gene>
    <name evidence="10" type="ORF">BV394_09455</name>
</gene>
<dbReference type="PRINTS" id="PR00603">
    <property type="entry name" value="CYTOCHROMEC1"/>
</dbReference>
<dbReference type="Gene3D" id="1.20.5.100">
    <property type="entry name" value="Cytochrome c1, transmembrane anchor, C-terminal"/>
    <property type="match status" value="1"/>
</dbReference>
<keyword evidence="5 9" id="KW-0479">Metal-binding</keyword>
<dbReference type="EMBL" id="CP019124">
    <property type="protein sequence ID" value="APX91083.1"/>
    <property type="molecule type" value="Genomic_DNA"/>
</dbReference>
<evidence type="ECO:0000256" key="4">
    <source>
        <dbReference type="ARBA" id="ARBA00022692"/>
    </source>
</evidence>
<feature type="binding site" description="covalent" evidence="9">
    <location>
        <position position="70"/>
    </location>
    <ligand>
        <name>heme c</name>
        <dbReference type="ChEBI" id="CHEBI:61717"/>
    </ligand>
</feature>
<dbReference type="PROSITE" id="PS51007">
    <property type="entry name" value="CYTC"/>
    <property type="match status" value="1"/>
</dbReference>
<comment type="subcellular location">
    <subcellularLocation>
        <location evidence="1">Membrane</location>
    </subcellularLocation>
</comment>
<dbReference type="GO" id="GO:0020037">
    <property type="term" value="F:heme binding"/>
    <property type="evidence" value="ECO:0007669"/>
    <property type="project" value="InterPro"/>
</dbReference>
<evidence type="ECO:0000313" key="11">
    <source>
        <dbReference type="Proteomes" id="UP000187266"/>
    </source>
</evidence>
<organism evidence="10 11">
    <name type="scientific">Brevirhabdus pacifica</name>
    <dbReference type="NCBI Taxonomy" id="1267768"/>
    <lineage>
        <taxon>Bacteria</taxon>
        <taxon>Pseudomonadati</taxon>
        <taxon>Pseudomonadota</taxon>
        <taxon>Alphaproteobacteria</taxon>
        <taxon>Rhodobacterales</taxon>
        <taxon>Paracoccaceae</taxon>
        <taxon>Brevirhabdus</taxon>
    </lineage>
</organism>
<keyword evidence="4" id="KW-0812">Transmembrane</keyword>
<evidence type="ECO:0000256" key="3">
    <source>
        <dbReference type="ARBA" id="ARBA00022617"/>
    </source>
</evidence>
<evidence type="ECO:0000256" key="6">
    <source>
        <dbReference type="ARBA" id="ARBA00022989"/>
    </source>
</evidence>
<dbReference type="GO" id="GO:0016020">
    <property type="term" value="C:membrane"/>
    <property type="evidence" value="ECO:0007669"/>
    <property type="project" value="UniProtKB-SubCell"/>
</dbReference>
<accession>A0A2M9DAY4</accession>
<feature type="binding site" description="covalent" evidence="9">
    <location>
        <position position="73"/>
    </location>
    <ligand>
        <name>heme c</name>
        <dbReference type="ChEBI" id="CHEBI:61717"/>
    </ligand>
</feature>
<dbReference type="Proteomes" id="UP000187266">
    <property type="component" value="Chromosome"/>
</dbReference>
<evidence type="ECO:0000256" key="8">
    <source>
        <dbReference type="ARBA" id="ARBA00023136"/>
    </source>
</evidence>
<dbReference type="Pfam" id="PF02167">
    <property type="entry name" value="Cytochrom_C1"/>
    <property type="match status" value="1"/>
</dbReference>
<dbReference type="GO" id="GO:0009055">
    <property type="term" value="F:electron transfer activity"/>
    <property type="evidence" value="ECO:0007669"/>
    <property type="project" value="InterPro"/>
</dbReference>
<dbReference type="STRING" id="1267768.BV394_09455"/>
<dbReference type="SUPFAM" id="SSF46626">
    <property type="entry name" value="Cytochrome c"/>
    <property type="match status" value="1"/>
</dbReference>
<dbReference type="InterPro" id="IPR002326">
    <property type="entry name" value="Cyt_c1"/>
</dbReference>
<dbReference type="Gene3D" id="1.10.760.10">
    <property type="entry name" value="Cytochrome c-like domain"/>
    <property type="match status" value="1"/>
</dbReference>
<keyword evidence="7 9" id="KW-0408">Iron</keyword>
<proteinExistence type="predicted"/>
<keyword evidence="6" id="KW-1133">Transmembrane helix</keyword>
<dbReference type="GO" id="GO:0046872">
    <property type="term" value="F:metal ion binding"/>
    <property type="evidence" value="ECO:0007669"/>
    <property type="project" value="UniProtKB-KW"/>
</dbReference>
<dbReference type="PANTHER" id="PTHR10266:SF3">
    <property type="entry name" value="CYTOCHROME C1, HEME PROTEIN, MITOCHONDRIAL"/>
    <property type="match status" value="1"/>
</dbReference>
<evidence type="ECO:0000313" key="10">
    <source>
        <dbReference type="EMBL" id="APX91083.1"/>
    </source>
</evidence>
<sequence>MERTVKVTFKNLALTIATTLALAPALVAGPAMAAESEGKIENIDFPFDGIFGAYDRNQLQRGLQVYTEVCAACHGLKYVPLRTLHDEGGPALPEDQVRAYAEQFEIFDPELDDTRPRKPTDPFPSSGLEGAPDLSLMAKARAGFHGPYGLGINQLTKGIGGAEYIAALLQGYTGEEKEEAGVTLYENKVFPGGWIAMAPPLAGDDVTFADGSANTLRGEAIDVAAFLRWTAEPHQNGRKHVGFLAVLFLGLLAVLLYLTNKKIWAPFKSRRAKH</sequence>
<keyword evidence="11" id="KW-1185">Reference proteome</keyword>
<dbReference type="PANTHER" id="PTHR10266">
    <property type="entry name" value="CYTOCHROME C1"/>
    <property type="match status" value="1"/>
</dbReference>
<dbReference type="AlphaFoldDB" id="A0A1U7DMG0"/>
<evidence type="ECO:0000256" key="5">
    <source>
        <dbReference type="ARBA" id="ARBA00022723"/>
    </source>
</evidence>
<comment type="cofactor">
    <cofactor evidence="9">
        <name>heme c</name>
        <dbReference type="ChEBI" id="CHEBI:61717"/>
    </cofactor>
    <text evidence="9">Binds 1 heme c group covalently per subunit.</text>
</comment>
<evidence type="ECO:0000256" key="9">
    <source>
        <dbReference type="PIRSR" id="PIRSR602326-1"/>
    </source>
</evidence>
<keyword evidence="3 9" id="KW-0349">Heme</keyword>
<reference evidence="10 11" key="1">
    <citation type="submission" date="2017-01" db="EMBL/GenBank/DDBJ databases">
        <title>Genomic analysis of Xuhuaishuia manganoxidans DY6-4.</title>
        <authorList>
            <person name="Wang X."/>
        </authorList>
    </citation>
    <scope>NUCLEOTIDE SEQUENCE [LARGE SCALE GENOMIC DNA]</scope>
    <source>
        <strain evidence="10 11">DY6-4</strain>
    </source>
</reference>
<evidence type="ECO:0000256" key="7">
    <source>
        <dbReference type="ARBA" id="ARBA00023004"/>
    </source>
</evidence>
<dbReference type="InterPro" id="IPR036909">
    <property type="entry name" value="Cyt_c-like_dom_sf"/>
</dbReference>
<feature type="binding site" description="covalent" evidence="9">
    <location>
        <position position="197"/>
    </location>
    <ligand>
        <name>heme c</name>
        <dbReference type="ChEBI" id="CHEBI:61717"/>
    </ligand>
</feature>
<protein>
    <recommendedName>
        <fullName evidence="2">Cytochrome c1</fullName>
    </recommendedName>
</protein>
<accession>A0A1U7DMG0</accession>
<evidence type="ECO:0000256" key="2">
    <source>
        <dbReference type="ARBA" id="ARBA00016165"/>
    </source>
</evidence>
<dbReference type="InterPro" id="IPR009056">
    <property type="entry name" value="Cyt_c-like_dom"/>
</dbReference>
<evidence type="ECO:0000256" key="1">
    <source>
        <dbReference type="ARBA" id="ARBA00004370"/>
    </source>
</evidence>